<protein>
    <submittedName>
        <fullName evidence="1">Uncharacterized protein</fullName>
    </submittedName>
</protein>
<proteinExistence type="predicted"/>
<accession>X1HVZ7</accession>
<comment type="caution">
    <text evidence="1">The sequence shown here is derived from an EMBL/GenBank/DDBJ whole genome shotgun (WGS) entry which is preliminary data.</text>
</comment>
<organism evidence="1">
    <name type="scientific">marine sediment metagenome</name>
    <dbReference type="NCBI Taxonomy" id="412755"/>
    <lineage>
        <taxon>unclassified sequences</taxon>
        <taxon>metagenomes</taxon>
        <taxon>ecological metagenomes</taxon>
    </lineage>
</organism>
<dbReference type="AlphaFoldDB" id="X1HVZ7"/>
<dbReference type="EMBL" id="BARU01032663">
    <property type="protein sequence ID" value="GAH73632.1"/>
    <property type="molecule type" value="Genomic_DNA"/>
</dbReference>
<feature type="non-terminal residue" evidence="1">
    <location>
        <position position="35"/>
    </location>
</feature>
<reference evidence="1" key="1">
    <citation type="journal article" date="2014" name="Front. Microbiol.">
        <title>High frequency of phylogenetically diverse reductive dehalogenase-homologous genes in deep subseafloor sedimentary metagenomes.</title>
        <authorList>
            <person name="Kawai M."/>
            <person name="Futagami T."/>
            <person name="Toyoda A."/>
            <person name="Takaki Y."/>
            <person name="Nishi S."/>
            <person name="Hori S."/>
            <person name="Arai W."/>
            <person name="Tsubouchi T."/>
            <person name="Morono Y."/>
            <person name="Uchiyama I."/>
            <person name="Ito T."/>
            <person name="Fujiyama A."/>
            <person name="Inagaki F."/>
            <person name="Takami H."/>
        </authorList>
    </citation>
    <scope>NUCLEOTIDE SEQUENCE</scope>
    <source>
        <strain evidence="1">Expedition CK06-06</strain>
    </source>
</reference>
<gene>
    <name evidence="1" type="ORF">S03H2_51480</name>
</gene>
<name>X1HVZ7_9ZZZZ</name>
<sequence>MDIATKGSTTTNGYVDAIGYSWDPNYNIGDNLNEG</sequence>
<evidence type="ECO:0000313" key="1">
    <source>
        <dbReference type="EMBL" id="GAH73632.1"/>
    </source>
</evidence>